<keyword evidence="4" id="KW-1185">Reference proteome</keyword>
<organism evidence="3 4">
    <name type="scientific">[Clostridium] fimetarium</name>
    <dbReference type="NCBI Taxonomy" id="99656"/>
    <lineage>
        <taxon>Bacteria</taxon>
        <taxon>Bacillati</taxon>
        <taxon>Bacillota</taxon>
        <taxon>Clostridia</taxon>
        <taxon>Lachnospirales</taxon>
        <taxon>Lachnospiraceae</taxon>
    </lineage>
</organism>
<evidence type="ECO:0000259" key="2">
    <source>
        <dbReference type="Pfam" id="PF03235"/>
    </source>
</evidence>
<dbReference type="PANTHER" id="PTHR39639:SF1">
    <property type="entry name" value="DUF262 DOMAIN-CONTAINING PROTEIN"/>
    <property type="match status" value="1"/>
</dbReference>
<proteinExistence type="predicted"/>
<dbReference type="Proteomes" id="UP000199701">
    <property type="component" value="Unassembled WGS sequence"/>
</dbReference>
<sequence>MTRSNLPVGLGTLRKWKEEKGNLKCTLPYQRHSGMWNLITKSMLVWSLLADSYLPPIVLLKDSDGLDEKGKQQSKYEILDGQQRLTTLFSFMNNEFKLHGSTPEAEVDGTVYDLAGFTFTELSDECKDAITGFRFSVQCIENYTSEEAEMLFANINSGVALSTVQKSKPKLGEEICNYMRDLLEKPFFSQGINITANQALREDDFGLALQSVMLLDSDYNDYKSISMSECLKYAERLRNLFTKSHRDDFSDIVSYLGVFNEKTKFLRKNNVPIIIVLAEQAFLNDIEAESYKAFLSEFFLSESEAYKEFSGSGNVKRVNVEGRLNVLKDAFYKYFRMTPPVEEKSEHTEDSNSNGVCAEDQNDVENISNEDPIENAKDILDEPSLVDVDDVQTGISDENESVAESEDSDGGQN</sequence>
<protein>
    <recommendedName>
        <fullName evidence="2">GmrSD restriction endonucleases N-terminal domain-containing protein</fullName>
    </recommendedName>
</protein>
<evidence type="ECO:0000256" key="1">
    <source>
        <dbReference type="SAM" id="MobiDB-lite"/>
    </source>
</evidence>
<dbReference type="EMBL" id="FOJI01000014">
    <property type="protein sequence ID" value="SEW38932.1"/>
    <property type="molecule type" value="Genomic_DNA"/>
</dbReference>
<reference evidence="3 4" key="1">
    <citation type="submission" date="2016-10" db="EMBL/GenBank/DDBJ databases">
        <authorList>
            <person name="de Groot N.N."/>
        </authorList>
    </citation>
    <scope>NUCLEOTIDE SEQUENCE [LARGE SCALE GENOMIC DNA]</scope>
    <source>
        <strain evidence="3 4">DSM 9179</strain>
    </source>
</reference>
<dbReference type="OrthoDB" id="9770340at2"/>
<name>A0A1I0RE94_9FIRM</name>
<evidence type="ECO:0000313" key="4">
    <source>
        <dbReference type="Proteomes" id="UP000199701"/>
    </source>
</evidence>
<feature type="compositionally biased region" description="Acidic residues" evidence="1">
    <location>
        <begin position="397"/>
        <end position="413"/>
    </location>
</feature>
<feature type="region of interest" description="Disordered" evidence="1">
    <location>
        <begin position="341"/>
        <end position="413"/>
    </location>
</feature>
<dbReference type="STRING" id="99656.SAMN05421659_11464"/>
<dbReference type="AlphaFoldDB" id="A0A1I0RE94"/>
<dbReference type="InterPro" id="IPR004919">
    <property type="entry name" value="GmrSD_N"/>
</dbReference>
<gene>
    <name evidence="3" type="ORF">SAMN05421659_11464</name>
</gene>
<dbReference type="PANTHER" id="PTHR39639">
    <property type="entry name" value="CHROMOSOME 16, WHOLE GENOME SHOTGUN SEQUENCE"/>
    <property type="match status" value="1"/>
</dbReference>
<feature type="compositionally biased region" description="Basic and acidic residues" evidence="1">
    <location>
        <begin position="341"/>
        <end position="350"/>
    </location>
</feature>
<evidence type="ECO:0000313" key="3">
    <source>
        <dbReference type="EMBL" id="SEW38932.1"/>
    </source>
</evidence>
<dbReference type="RefSeq" id="WP_092455930.1">
    <property type="nucleotide sequence ID" value="NZ_FOJI01000014.1"/>
</dbReference>
<feature type="domain" description="GmrSD restriction endonucleases N-terminal" evidence="2">
    <location>
        <begin position="26"/>
        <end position="164"/>
    </location>
</feature>
<accession>A0A1I0RE94</accession>
<dbReference type="Pfam" id="PF03235">
    <property type="entry name" value="GmrSD_N"/>
    <property type="match status" value="1"/>
</dbReference>